<evidence type="ECO:0000259" key="1">
    <source>
        <dbReference type="Pfam" id="PF13843"/>
    </source>
</evidence>
<dbReference type="GO" id="GO:0043565">
    <property type="term" value="F:sequence-specific DNA binding"/>
    <property type="evidence" value="ECO:0007669"/>
    <property type="project" value="TreeGrafter"/>
</dbReference>
<dbReference type="AlphaFoldDB" id="A0A8K0CCM8"/>
<dbReference type="PANTHER" id="PTHR47055:SF2">
    <property type="entry name" value="PIGGYBAC TRANSPOSABLE ELEMENT-DERIVED PROTEIN 2-RELATED"/>
    <property type="match status" value="1"/>
</dbReference>
<dbReference type="Proteomes" id="UP000801492">
    <property type="component" value="Unassembled WGS sequence"/>
</dbReference>
<protein>
    <recommendedName>
        <fullName evidence="1">PiggyBac transposable element-derived protein domain-containing protein</fullName>
    </recommendedName>
</protein>
<dbReference type="EMBL" id="VTPC01090699">
    <property type="protein sequence ID" value="KAF2881782.1"/>
    <property type="molecule type" value="Genomic_DNA"/>
</dbReference>
<dbReference type="InterPro" id="IPR052638">
    <property type="entry name" value="PiggyBac_TE-derived"/>
</dbReference>
<sequence length="234" mass="27209">MTINEGKLIVKRVRPQASYYPKYTDLQELHKFTMRQSQDVNVVYIPPKVDKMSYNEYIDDKNIDGNAPLNLDIGDTVKIKYSVAEPHEPEVLEASMKVEVEAEKAWSNDLKLCMSTELPTGKADNLSYPNSRTETFLGILSGYHSLLQWKIYWPNLPDFGIPIVKQSIKQCFHLVNNEELDCNDKFTKLRPFINACNKRFIKFGIFSHNLFIEEQVISYLARHSCKIFIRRKPI</sequence>
<dbReference type="InterPro" id="IPR029526">
    <property type="entry name" value="PGBD"/>
</dbReference>
<evidence type="ECO:0000313" key="3">
    <source>
        <dbReference type="Proteomes" id="UP000801492"/>
    </source>
</evidence>
<proteinExistence type="predicted"/>
<reference evidence="2" key="1">
    <citation type="submission" date="2019-08" db="EMBL/GenBank/DDBJ databases">
        <title>The genome of the North American firefly Photinus pyralis.</title>
        <authorList>
            <consortium name="Photinus pyralis genome working group"/>
            <person name="Fallon T.R."/>
            <person name="Sander Lower S.E."/>
            <person name="Weng J.-K."/>
        </authorList>
    </citation>
    <scope>NUCLEOTIDE SEQUENCE</scope>
    <source>
        <strain evidence="2">TRF0915ILg1</strain>
        <tissue evidence="2">Whole body</tissue>
    </source>
</reference>
<comment type="caution">
    <text evidence="2">The sequence shown here is derived from an EMBL/GenBank/DDBJ whole genome shotgun (WGS) entry which is preliminary data.</text>
</comment>
<dbReference type="PANTHER" id="PTHR47055">
    <property type="entry name" value="DDE_TNP_1_7 DOMAIN-CONTAINING PROTEIN"/>
    <property type="match status" value="1"/>
</dbReference>
<evidence type="ECO:0000313" key="2">
    <source>
        <dbReference type="EMBL" id="KAF2881782.1"/>
    </source>
</evidence>
<name>A0A8K0CCM8_IGNLU</name>
<dbReference type="Pfam" id="PF13843">
    <property type="entry name" value="DDE_Tnp_1_7"/>
    <property type="match status" value="1"/>
</dbReference>
<keyword evidence="3" id="KW-1185">Reference proteome</keyword>
<gene>
    <name evidence="2" type="ORF">ILUMI_24397</name>
</gene>
<organism evidence="2 3">
    <name type="scientific">Ignelater luminosus</name>
    <name type="common">Cucubano</name>
    <name type="synonym">Pyrophorus luminosus</name>
    <dbReference type="NCBI Taxonomy" id="2038154"/>
    <lineage>
        <taxon>Eukaryota</taxon>
        <taxon>Metazoa</taxon>
        <taxon>Ecdysozoa</taxon>
        <taxon>Arthropoda</taxon>
        <taxon>Hexapoda</taxon>
        <taxon>Insecta</taxon>
        <taxon>Pterygota</taxon>
        <taxon>Neoptera</taxon>
        <taxon>Endopterygota</taxon>
        <taxon>Coleoptera</taxon>
        <taxon>Polyphaga</taxon>
        <taxon>Elateriformia</taxon>
        <taxon>Elateroidea</taxon>
        <taxon>Elateridae</taxon>
        <taxon>Agrypninae</taxon>
        <taxon>Pyrophorini</taxon>
        <taxon>Ignelater</taxon>
    </lineage>
</organism>
<accession>A0A8K0CCM8</accession>
<feature type="domain" description="PiggyBac transposable element-derived protein" evidence="1">
    <location>
        <begin position="135"/>
        <end position="233"/>
    </location>
</feature>
<dbReference type="OrthoDB" id="8042547at2759"/>